<sequence length="194" mass="20821">MKMGRPRGFDIGEALDRAQTVFCSRGYDAASLSELTKAMGINSPSLYSAFGSKEGLFRAVLDRYGQQRVQYLEEALSAPTARETVERIFATAALLYSEDGDQASWLVMRGGVALGCEAIAQDLADRRERIEIALRDRFQRAADEGDLPGTTSPAGLARYVMSVLTGMGVQAAAGADKAELDEIAKFAMNGLPAA</sequence>
<dbReference type="Gene3D" id="1.10.357.10">
    <property type="entry name" value="Tetracycline Repressor, domain 2"/>
    <property type="match status" value="1"/>
</dbReference>
<gene>
    <name evidence="6" type="ORF">ACFPFW_03515</name>
</gene>
<dbReference type="SUPFAM" id="SSF46689">
    <property type="entry name" value="Homeodomain-like"/>
    <property type="match status" value="1"/>
</dbReference>
<keyword evidence="2 4" id="KW-0238">DNA-binding</keyword>
<dbReference type="InterPro" id="IPR001647">
    <property type="entry name" value="HTH_TetR"/>
</dbReference>
<evidence type="ECO:0000313" key="6">
    <source>
        <dbReference type="EMBL" id="MFC5067080.1"/>
    </source>
</evidence>
<keyword evidence="7" id="KW-1185">Reference proteome</keyword>
<feature type="DNA-binding region" description="H-T-H motif" evidence="4">
    <location>
        <begin position="31"/>
        <end position="50"/>
    </location>
</feature>
<reference evidence="7" key="1">
    <citation type="journal article" date="2019" name="Int. J. Syst. Evol. Microbiol.">
        <title>The Global Catalogue of Microorganisms (GCM) 10K type strain sequencing project: providing services to taxonomists for standard genome sequencing and annotation.</title>
        <authorList>
            <consortium name="The Broad Institute Genomics Platform"/>
            <consortium name="The Broad Institute Genome Sequencing Center for Infectious Disease"/>
            <person name="Wu L."/>
            <person name="Ma J."/>
        </authorList>
    </citation>
    <scope>NUCLEOTIDE SEQUENCE [LARGE SCALE GENOMIC DNA]</scope>
    <source>
        <strain evidence="7">CGMCC 1.16444</strain>
    </source>
</reference>
<proteinExistence type="predicted"/>
<dbReference type="Pfam" id="PF00440">
    <property type="entry name" value="TetR_N"/>
    <property type="match status" value="1"/>
</dbReference>
<evidence type="ECO:0000259" key="5">
    <source>
        <dbReference type="PROSITE" id="PS50977"/>
    </source>
</evidence>
<dbReference type="PANTHER" id="PTHR47506:SF1">
    <property type="entry name" value="HTH-TYPE TRANSCRIPTIONAL REGULATOR YJDC"/>
    <property type="match status" value="1"/>
</dbReference>
<dbReference type="InterPro" id="IPR023772">
    <property type="entry name" value="DNA-bd_HTH_TetR-type_CS"/>
</dbReference>
<evidence type="ECO:0000256" key="2">
    <source>
        <dbReference type="ARBA" id="ARBA00023125"/>
    </source>
</evidence>
<evidence type="ECO:0000256" key="1">
    <source>
        <dbReference type="ARBA" id="ARBA00023015"/>
    </source>
</evidence>
<dbReference type="SUPFAM" id="SSF48498">
    <property type="entry name" value="Tetracyclin repressor-like, C-terminal domain"/>
    <property type="match status" value="1"/>
</dbReference>
<accession>A0ABV9YW69</accession>
<dbReference type="PRINTS" id="PR00455">
    <property type="entry name" value="HTHTETR"/>
</dbReference>
<dbReference type="PROSITE" id="PS01081">
    <property type="entry name" value="HTH_TETR_1"/>
    <property type="match status" value="1"/>
</dbReference>
<dbReference type="PROSITE" id="PS50977">
    <property type="entry name" value="HTH_TETR_2"/>
    <property type="match status" value="1"/>
</dbReference>
<feature type="domain" description="HTH tetR-type" evidence="5">
    <location>
        <begin position="8"/>
        <end position="68"/>
    </location>
</feature>
<evidence type="ECO:0000313" key="7">
    <source>
        <dbReference type="Proteomes" id="UP001595796"/>
    </source>
</evidence>
<dbReference type="InterPro" id="IPR036271">
    <property type="entry name" value="Tet_transcr_reg_TetR-rel_C_sf"/>
</dbReference>
<evidence type="ECO:0000256" key="3">
    <source>
        <dbReference type="ARBA" id="ARBA00023163"/>
    </source>
</evidence>
<organism evidence="6 7">
    <name type="scientific">Flaviflagellibacter deserti</name>
    <dbReference type="NCBI Taxonomy" id="2267266"/>
    <lineage>
        <taxon>Bacteria</taxon>
        <taxon>Pseudomonadati</taxon>
        <taxon>Pseudomonadota</taxon>
        <taxon>Alphaproteobacteria</taxon>
        <taxon>Hyphomicrobiales</taxon>
        <taxon>Flaviflagellibacter</taxon>
    </lineage>
</organism>
<name>A0ABV9YW69_9HYPH</name>
<evidence type="ECO:0000256" key="4">
    <source>
        <dbReference type="PROSITE-ProRule" id="PRU00335"/>
    </source>
</evidence>
<dbReference type="EMBL" id="JBHSJF010000003">
    <property type="protein sequence ID" value="MFC5067080.1"/>
    <property type="molecule type" value="Genomic_DNA"/>
</dbReference>
<dbReference type="RefSeq" id="WP_114957477.1">
    <property type="nucleotide sequence ID" value="NZ_JBHSJF010000003.1"/>
</dbReference>
<comment type="caution">
    <text evidence="6">The sequence shown here is derived from an EMBL/GenBank/DDBJ whole genome shotgun (WGS) entry which is preliminary data.</text>
</comment>
<dbReference type="Proteomes" id="UP001595796">
    <property type="component" value="Unassembled WGS sequence"/>
</dbReference>
<dbReference type="PANTHER" id="PTHR47506">
    <property type="entry name" value="TRANSCRIPTIONAL REGULATORY PROTEIN"/>
    <property type="match status" value="1"/>
</dbReference>
<keyword evidence="1" id="KW-0805">Transcription regulation</keyword>
<keyword evidence="3" id="KW-0804">Transcription</keyword>
<dbReference type="InterPro" id="IPR009057">
    <property type="entry name" value="Homeodomain-like_sf"/>
</dbReference>
<protein>
    <submittedName>
        <fullName evidence="6">TetR/AcrR family transcriptional regulator</fullName>
    </submittedName>
</protein>
<dbReference type="Gene3D" id="1.10.10.60">
    <property type="entry name" value="Homeodomain-like"/>
    <property type="match status" value="1"/>
</dbReference>